<keyword evidence="3" id="KW-1185">Reference proteome</keyword>
<evidence type="ECO:0000256" key="1">
    <source>
        <dbReference type="SAM" id="MobiDB-lite"/>
    </source>
</evidence>
<feature type="compositionally biased region" description="Acidic residues" evidence="1">
    <location>
        <begin position="40"/>
        <end position="52"/>
    </location>
</feature>
<accession>A0A7J0CAK8</accession>
<sequence>MSSPEGSEGPADPADFEGSEDPEDSEGSEDPEAPEAPVGPEEEDPEAEEPGEEDWRSRSIIGARSGSGRRKAVRRRRSGM</sequence>
<protein>
    <submittedName>
        <fullName evidence="2">Uncharacterized protein</fullName>
    </submittedName>
</protein>
<dbReference type="AlphaFoldDB" id="A0A7J0CAK8"/>
<dbReference type="EMBL" id="BLWC01000001">
    <property type="protein sequence ID" value="GFM98913.1"/>
    <property type="molecule type" value="Genomic_DNA"/>
</dbReference>
<feature type="compositionally biased region" description="Acidic residues" evidence="1">
    <location>
        <begin position="14"/>
        <end position="33"/>
    </location>
</feature>
<evidence type="ECO:0000313" key="3">
    <source>
        <dbReference type="Proteomes" id="UP000498980"/>
    </source>
</evidence>
<gene>
    <name evidence="2" type="ORF">Sfulv_37240</name>
</gene>
<proteinExistence type="predicted"/>
<feature type="region of interest" description="Disordered" evidence="1">
    <location>
        <begin position="1"/>
        <end position="80"/>
    </location>
</feature>
<reference evidence="2 3" key="1">
    <citation type="submission" date="2020-05" db="EMBL/GenBank/DDBJ databases">
        <title>Whole genome shotgun sequence of Streptomyces fulvorobeus NBRC 15897.</title>
        <authorList>
            <person name="Komaki H."/>
            <person name="Tamura T."/>
        </authorList>
    </citation>
    <scope>NUCLEOTIDE SEQUENCE [LARGE SCALE GENOMIC DNA]</scope>
    <source>
        <strain evidence="2 3">NBRC 15897</strain>
    </source>
</reference>
<dbReference type="Proteomes" id="UP000498980">
    <property type="component" value="Unassembled WGS sequence"/>
</dbReference>
<feature type="compositionally biased region" description="Basic residues" evidence="1">
    <location>
        <begin position="67"/>
        <end position="80"/>
    </location>
</feature>
<comment type="caution">
    <text evidence="2">The sequence shown here is derived from an EMBL/GenBank/DDBJ whole genome shotgun (WGS) entry which is preliminary data.</text>
</comment>
<organism evidence="2 3">
    <name type="scientific">Streptomyces fulvorobeus</name>
    <dbReference type="NCBI Taxonomy" id="284028"/>
    <lineage>
        <taxon>Bacteria</taxon>
        <taxon>Bacillati</taxon>
        <taxon>Actinomycetota</taxon>
        <taxon>Actinomycetes</taxon>
        <taxon>Kitasatosporales</taxon>
        <taxon>Streptomycetaceae</taxon>
        <taxon>Streptomyces</taxon>
    </lineage>
</organism>
<name>A0A7J0CAK8_9ACTN</name>
<evidence type="ECO:0000313" key="2">
    <source>
        <dbReference type="EMBL" id="GFM98913.1"/>
    </source>
</evidence>